<dbReference type="PANTHER" id="PTHR47655:SF2">
    <property type="entry name" value="QUINIC ACID UTILIZATION ACTIVATOR"/>
    <property type="match status" value="1"/>
</dbReference>
<dbReference type="GeneID" id="87814112"/>
<dbReference type="InterPro" id="IPR052783">
    <property type="entry name" value="Metabolic/Drug-Res_Regulator"/>
</dbReference>
<reference evidence="5" key="1">
    <citation type="journal article" date="2023" name="Mol. Phylogenet. Evol.">
        <title>Genome-scale phylogeny and comparative genomics of the fungal order Sordariales.</title>
        <authorList>
            <person name="Hensen N."/>
            <person name="Bonometti L."/>
            <person name="Westerberg I."/>
            <person name="Brannstrom I.O."/>
            <person name="Guillou S."/>
            <person name="Cros-Aarteil S."/>
            <person name="Calhoun S."/>
            <person name="Haridas S."/>
            <person name="Kuo A."/>
            <person name="Mondo S."/>
            <person name="Pangilinan J."/>
            <person name="Riley R."/>
            <person name="LaButti K."/>
            <person name="Andreopoulos B."/>
            <person name="Lipzen A."/>
            <person name="Chen C."/>
            <person name="Yan M."/>
            <person name="Daum C."/>
            <person name="Ng V."/>
            <person name="Clum A."/>
            <person name="Steindorff A."/>
            <person name="Ohm R.A."/>
            <person name="Martin F."/>
            <person name="Silar P."/>
            <person name="Natvig D.O."/>
            <person name="Lalanne C."/>
            <person name="Gautier V."/>
            <person name="Ament-Velasquez S.L."/>
            <person name="Kruys A."/>
            <person name="Hutchinson M.I."/>
            <person name="Powell A.J."/>
            <person name="Barry K."/>
            <person name="Miller A.N."/>
            <person name="Grigoriev I.V."/>
            <person name="Debuchy R."/>
            <person name="Gladieux P."/>
            <person name="Hiltunen Thoren M."/>
            <person name="Johannesson H."/>
        </authorList>
    </citation>
    <scope>NUCLEOTIDE SEQUENCE</scope>
    <source>
        <strain evidence="5">CBS 141.50</strain>
    </source>
</reference>
<comment type="caution">
    <text evidence="5">The sequence shown here is derived from an EMBL/GenBank/DDBJ whole genome shotgun (WGS) entry which is preliminary data.</text>
</comment>
<reference evidence="5" key="2">
    <citation type="submission" date="2023-05" db="EMBL/GenBank/DDBJ databases">
        <authorList>
            <consortium name="Lawrence Berkeley National Laboratory"/>
            <person name="Steindorff A."/>
            <person name="Hensen N."/>
            <person name="Bonometti L."/>
            <person name="Westerberg I."/>
            <person name="Brannstrom I.O."/>
            <person name="Guillou S."/>
            <person name="Cros-Aarteil S."/>
            <person name="Calhoun S."/>
            <person name="Haridas S."/>
            <person name="Kuo A."/>
            <person name="Mondo S."/>
            <person name="Pangilinan J."/>
            <person name="Riley R."/>
            <person name="Labutti K."/>
            <person name="Andreopoulos B."/>
            <person name="Lipzen A."/>
            <person name="Chen C."/>
            <person name="Yanf M."/>
            <person name="Daum C."/>
            <person name="Ng V."/>
            <person name="Clum A."/>
            <person name="Ohm R."/>
            <person name="Martin F."/>
            <person name="Silar P."/>
            <person name="Natvig D."/>
            <person name="Lalanne C."/>
            <person name="Gautier V."/>
            <person name="Ament-Velasquez S.L."/>
            <person name="Kruys A."/>
            <person name="Hutchinson M.I."/>
            <person name="Powell A.J."/>
            <person name="Barry K."/>
            <person name="Miller A.N."/>
            <person name="Grigoriev I.V."/>
            <person name="Debuchy R."/>
            <person name="Gladieux P."/>
            <person name="Thoren M.H."/>
            <person name="Johannesson H."/>
        </authorList>
    </citation>
    <scope>NUCLEOTIDE SEQUENCE</scope>
    <source>
        <strain evidence="5">CBS 141.50</strain>
    </source>
</reference>
<dbReference type="SMART" id="SM00066">
    <property type="entry name" value="GAL4"/>
    <property type="match status" value="1"/>
</dbReference>
<dbReference type="InterPro" id="IPR001138">
    <property type="entry name" value="Zn2Cys6_DnaBD"/>
</dbReference>
<feature type="region of interest" description="Disordered" evidence="3">
    <location>
        <begin position="116"/>
        <end position="136"/>
    </location>
</feature>
<evidence type="ECO:0000256" key="2">
    <source>
        <dbReference type="ARBA" id="ARBA00023242"/>
    </source>
</evidence>
<dbReference type="Proteomes" id="UP001302676">
    <property type="component" value="Unassembled WGS sequence"/>
</dbReference>
<dbReference type="CDD" id="cd00067">
    <property type="entry name" value="GAL4"/>
    <property type="match status" value="1"/>
</dbReference>
<evidence type="ECO:0000259" key="4">
    <source>
        <dbReference type="PROSITE" id="PS50048"/>
    </source>
</evidence>
<feature type="domain" description="Zn(2)-C6 fungal-type" evidence="4">
    <location>
        <begin position="46"/>
        <end position="76"/>
    </location>
</feature>
<evidence type="ECO:0000256" key="3">
    <source>
        <dbReference type="SAM" id="MobiDB-lite"/>
    </source>
</evidence>
<evidence type="ECO:0000313" key="5">
    <source>
        <dbReference type="EMBL" id="KAK4142854.1"/>
    </source>
</evidence>
<feature type="compositionally biased region" description="Basic and acidic residues" evidence="3">
    <location>
        <begin position="126"/>
        <end position="136"/>
    </location>
</feature>
<dbReference type="GO" id="GO:0006351">
    <property type="term" value="P:DNA-templated transcription"/>
    <property type="evidence" value="ECO:0007669"/>
    <property type="project" value="InterPro"/>
</dbReference>
<name>A0AAN6ZMA9_9PEZI</name>
<dbReference type="AlphaFoldDB" id="A0AAN6ZMA9"/>
<dbReference type="GO" id="GO:0000981">
    <property type="term" value="F:DNA-binding transcription factor activity, RNA polymerase II-specific"/>
    <property type="evidence" value="ECO:0007669"/>
    <property type="project" value="InterPro"/>
</dbReference>
<keyword evidence="2" id="KW-0539">Nucleus</keyword>
<dbReference type="GO" id="GO:0045944">
    <property type="term" value="P:positive regulation of transcription by RNA polymerase II"/>
    <property type="evidence" value="ECO:0007669"/>
    <property type="project" value="TreeGrafter"/>
</dbReference>
<feature type="compositionally biased region" description="Polar residues" evidence="3">
    <location>
        <begin position="615"/>
        <end position="650"/>
    </location>
</feature>
<evidence type="ECO:0000313" key="6">
    <source>
        <dbReference type="Proteomes" id="UP001302676"/>
    </source>
</evidence>
<gene>
    <name evidence="5" type="ORF">C8A04DRAFT_12877</name>
</gene>
<organism evidence="5 6">
    <name type="scientific">Dichotomopilus funicola</name>
    <dbReference type="NCBI Taxonomy" id="1934379"/>
    <lineage>
        <taxon>Eukaryota</taxon>
        <taxon>Fungi</taxon>
        <taxon>Dikarya</taxon>
        <taxon>Ascomycota</taxon>
        <taxon>Pezizomycotina</taxon>
        <taxon>Sordariomycetes</taxon>
        <taxon>Sordariomycetidae</taxon>
        <taxon>Sordariales</taxon>
        <taxon>Chaetomiaceae</taxon>
        <taxon>Dichotomopilus</taxon>
    </lineage>
</organism>
<dbReference type="PROSITE" id="PS00463">
    <property type="entry name" value="ZN2_CY6_FUNGAL_1"/>
    <property type="match status" value="1"/>
</dbReference>
<keyword evidence="1" id="KW-0479">Metal-binding</keyword>
<dbReference type="Pfam" id="PF00172">
    <property type="entry name" value="Zn_clus"/>
    <property type="match status" value="1"/>
</dbReference>
<dbReference type="InterPro" id="IPR036864">
    <property type="entry name" value="Zn2-C6_fun-type_DNA-bd_sf"/>
</dbReference>
<sequence>MPPKRRPAEAGTPSSSDLGPFNPAESLPVPASAVAPPAKRQRVSRACDQCRAARERCDGKQPQCQPCVSQSRPCTYEVSPKKRGVQTGYIRTLELALGWVFEKVPGSEETLGALLTQGGDGGHPILEGKDSDGTDRLQKKWRRSRVHRGIDRILSGEAVAAHQEEGLPLSVDASDAETSSAQPRIGVDLALPEARRLHQGTGGSPGVDLVQRLSNAEPSQHTMENVSLGTRQTHPRRIKLIANHWRLLDIYFSYTHSWLPILDKQDLFQASYAYPDHGLMIDPTSPSSAVHSTLWAALALAAVHETAASQPSLPQHAPSAEYLPMELYGIARSLLPQEDGPFRVHHSRALLLLSLFKLGEDSLSAASLLVGSAIRILLDPNVTDGDSQSLDGQKRDLSLMSCFIIDTILSVRCNRPPHLRVEDLSAVQLVSENGPDQWEPWTPCVGFGPENMVSYSNRSAAFRLSTFNQLYSIIKIVAEQESLKRQGLAQRAAPEAFLGQLQHAVNTNSPFGNFVPSAACGTASVPTPYLVRAAYLWASALAEPHGDSALLMLYDTLTQYQQIFGRSSTPSFLTTCVASLANENYVLHCSEQNREMLRRLLSTCFSKPSKPPTRPSISQPPTGSLESSAIASSTLENSSATKQSGHSATSLYEGPISTHQQSPLNNEGYNSLLTPDPVGLYQPTFPSPIIPLPLGGEPSSAVTSTHPDITTSYPFVPSASIGHTAETDALLDDLASIEYADTADVDTQFMTNLGFAPGCDITDFLSRGFGGV</sequence>
<dbReference type="GO" id="GO:0003677">
    <property type="term" value="F:DNA binding"/>
    <property type="evidence" value="ECO:0007669"/>
    <property type="project" value="InterPro"/>
</dbReference>
<dbReference type="RefSeq" id="XP_062636225.1">
    <property type="nucleotide sequence ID" value="XM_062777499.1"/>
</dbReference>
<dbReference type="PROSITE" id="PS50048">
    <property type="entry name" value="ZN2_CY6_FUNGAL_2"/>
    <property type="match status" value="1"/>
</dbReference>
<feature type="compositionally biased region" description="Low complexity" evidence="3">
    <location>
        <begin position="23"/>
        <end position="38"/>
    </location>
</feature>
<keyword evidence="6" id="KW-1185">Reference proteome</keyword>
<feature type="region of interest" description="Disordered" evidence="3">
    <location>
        <begin position="605"/>
        <end position="671"/>
    </location>
</feature>
<evidence type="ECO:0000256" key="1">
    <source>
        <dbReference type="ARBA" id="ARBA00022723"/>
    </source>
</evidence>
<dbReference type="CDD" id="cd12148">
    <property type="entry name" value="fungal_TF_MHR"/>
    <property type="match status" value="1"/>
</dbReference>
<feature type="region of interest" description="Disordered" evidence="3">
    <location>
        <begin position="1"/>
        <end position="42"/>
    </location>
</feature>
<dbReference type="SUPFAM" id="SSF57701">
    <property type="entry name" value="Zn2/Cys6 DNA-binding domain"/>
    <property type="match status" value="1"/>
</dbReference>
<dbReference type="InterPro" id="IPR007219">
    <property type="entry name" value="XnlR_reg_dom"/>
</dbReference>
<feature type="compositionally biased region" description="Polar residues" evidence="3">
    <location>
        <begin position="657"/>
        <end position="671"/>
    </location>
</feature>
<dbReference type="Gene3D" id="4.10.240.10">
    <property type="entry name" value="Zn(2)-C6 fungal-type DNA-binding domain"/>
    <property type="match status" value="1"/>
</dbReference>
<dbReference type="PANTHER" id="PTHR47655">
    <property type="entry name" value="QUINIC ACID UTILIZATION ACTIVATOR"/>
    <property type="match status" value="1"/>
</dbReference>
<dbReference type="GO" id="GO:0008270">
    <property type="term" value="F:zinc ion binding"/>
    <property type="evidence" value="ECO:0007669"/>
    <property type="project" value="InterPro"/>
</dbReference>
<dbReference type="Pfam" id="PF04082">
    <property type="entry name" value="Fungal_trans"/>
    <property type="match status" value="1"/>
</dbReference>
<protein>
    <recommendedName>
        <fullName evidence="4">Zn(2)-C6 fungal-type domain-containing protein</fullName>
    </recommendedName>
</protein>
<dbReference type="EMBL" id="MU853592">
    <property type="protein sequence ID" value="KAK4142854.1"/>
    <property type="molecule type" value="Genomic_DNA"/>
</dbReference>
<proteinExistence type="predicted"/>
<accession>A0AAN6ZMA9</accession>